<sequence length="926" mass="107564">MQTFWTFLFILLCLSSFLSCENLETENGLKLVISERVEEVYSGDAQIGDWKETIKTGFSYLDHLSQPSSDTNYLENPSFEDVDPENSEQADHWKPLWSNGYSYETTGCKTGDRCVKLSASTTSEECAAYQQWKPASSLSESLYYIKISGWAKAESVSGEVDAGDFAFYMDIVLTSGENQYGETLAFNTGTHDWEYMERIVTLEGEIESASIYCLLRDKTGTVWFDDLKIEPFERSQFELTEVVPRNSNTWTQTGESNDESSTLYLYATYKTFDNYISVDVELEDPQLYEDQDRSVTLFWSLPVDATSDSYTWCFDPENEEEVGQGVYTRRNFDIGSATMSFYPYSSLGGSEHGISLAVPVDQGLFAFDFKYNARSSEYLVSFHVGLKKSHFDGSSNLHFIIYKFPNSQHKCRASMAFYYDYVYPGIFLKRIPEEQGIWMPFRKISDLEDWEDFGFKFYEGSSEPEFMNENNIYNYPYIENGLMHLSLPEGFELTDENVWNYIVECPNNASLSEATQDKCKQINSSGIYDENLHLQWQEEKRDWNDGAKFLVNSNEDIPKEFYPVNRGTRMYETVEKFYQDASDNNYKISGVYVDSLECFSKNLNYRPSHFNVEKVTLITDENHKAAFFGQQHSYTFSKILAETVRNKSEDQSLMANGVLFRFSQFAAWYDVFGTETTWLRDGTYTNLAHYYMTFYRSIAYKKPYLFLQNSDFSDNWTKDTTQRYFDYSFHYGIFPGFFSPEASSNSHYFDHPEYYNRDRPLFKWYIPKIKLITESGWMPITLSTIEFVSTVSDTTSSYIERWGPKGDGENIYYTFRVEDSETPDTINDIQITFHSDLDILSIPDQTITWYLTYYDLEISSTEKLSNDKFSIALDIKTETTYLLQIVYSNDSSDDDDDDDDDIVSGTESFYSFSLLLLILLNLFIFF</sequence>
<dbReference type="EMBL" id="JAOAOG010000073">
    <property type="protein sequence ID" value="KAJ6250707.1"/>
    <property type="molecule type" value="Genomic_DNA"/>
</dbReference>
<keyword evidence="1" id="KW-0732">Signal</keyword>
<evidence type="ECO:0000313" key="3">
    <source>
        <dbReference type="Proteomes" id="UP001150062"/>
    </source>
</evidence>
<reference evidence="2" key="1">
    <citation type="submission" date="2022-08" db="EMBL/GenBank/DDBJ databases">
        <title>Novel sulfate-reducing endosymbionts in the free-living metamonad Anaeramoeba.</title>
        <authorList>
            <person name="Jerlstrom-Hultqvist J."/>
            <person name="Cepicka I."/>
            <person name="Gallot-Lavallee L."/>
            <person name="Salas-Leiva D."/>
            <person name="Curtis B.A."/>
            <person name="Zahonova K."/>
            <person name="Pipaliya S."/>
            <person name="Dacks J."/>
            <person name="Roger A.J."/>
        </authorList>
    </citation>
    <scope>NUCLEOTIDE SEQUENCE</scope>
    <source>
        <strain evidence="2">Schooner1</strain>
    </source>
</reference>
<organism evidence="2 3">
    <name type="scientific">Anaeramoeba flamelloides</name>
    <dbReference type="NCBI Taxonomy" id="1746091"/>
    <lineage>
        <taxon>Eukaryota</taxon>
        <taxon>Metamonada</taxon>
        <taxon>Anaeramoebidae</taxon>
        <taxon>Anaeramoeba</taxon>
    </lineage>
</organism>
<feature type="signal peptide" evidence="1">
    <location>
        <begin position="1"/>
        <end position="20"/>
    </location>
</feature>
<evidence type="ECO:0000256" key="1">
    <source>
        <dbReference type="SAM" id="SignalP"/>
    </source>
</evidence>
<dbReference type="Proteomes" id="UP001150062">
    <property type="component" value="Unassembled WGS sequence"/>
</dbReference>
<dbReference type="Gene3D" id="2.60.120.260">
    <property type="entry name" value="Galactose-binding domain-like"/>
    <property type="match status" value="1"/>
</dbReference>
<comment type="caution">
    <text evidence="2">The sequence shown here is derived from an EMBL/GenBank/DDBJ whole genome shotgun (WGS) entry which is preliminary data.</text>
</comment>
<gene>
    <name evidence="2" type="ORF">M0813_15519</name>
</gene>
<evidence type="ECO:0000313" key="2">
    <source>
        <dbReference type="EMBL" id="KAJ6250707.1"/>
    </source>
</evidence>
<feature type="chain" id="PRO_5046418931" evidence="1">
    <location>
        <begin position="21"/>
        <end position="926"/>
    </location>
</feature>
<proteinExistence type="predicted"/>
<accession>A0ABQ8Z1S8</accession>
<protein>
    <submittedName>
        <fullName evidence="2">Uncharacterized protein</fullName>
    </submittedName>
</protein>
<keyword evidence="3" id="KW-1185">Reference proteome</keyword>
<name>A0ABQ8Z1S8_9EUKA</name>